<dbReference type="Gene3D" id="1.10.10.60">
    <property type="entry name" value="Homeodomain-like"/>
    <property type="match status" value="1"/>
</dbReference>
<dbReference type="InterPro" id="IPR009057">
    <property type="entry name" value="Homeodomain-like_sf"/>
</dbReference>
<dbReference type="InterPro" id="IPR025944">
    <property type="entry name" value="Sigma_54_int_dom_CS"/>
</dbReference>
<dbReference type="SUPFAM" id="SSF46689">
    <property type="entry name" value="Homeodomain-like"/>
    <property type="match status" value="1"/>
</dbReference>
<reference evidence="8" key="2">
    <citation type="submission" date="2020-09" db="EMBL/GenBank/DDBJ databases">
        <authorList>
            <person name="Sun Q."/>
            <person name="Ohkuma M."/>
        </authorList>
    </citation>
    <scope>NUCLEOTIDE SEQUENCE</scope>
    <source>
        <strain evidence="8">JCM 15325</strain>
    </source>
</reference>
<dbReference type="InterPro" id="IPR025662">
    <property type="entry name" value="Sigma_54_int_dom_ATP-bd_1"/>
</dbReference>
<dbReference type="PROSITE" id="PS50112">
    <property type="entry name" value="PAS"/>
    <property type="match status" value="1"/>
</dbReference>
<dbReference type="PROSITE" id="PS00675">
    <property type="entry name" value="SIGMA54_INTERACT_1"/>
    <property type="match status" value="1"/>
</dbReference>
<name>A0A917S6C7_9BACL</name>
<dbReference type="Proteomes" id="UP000654670">
    <property type="component" value="Unassembled WGS sequence"/>
</dbReference>
<dbReference type="SMART" id="SM00091">
    <property type="entry name" value="PAS"/>
    <property type="match status" value="1"/>
</dbReference>
<dbReference type="SUPFAM" id="SSF55785">
    <property type="entry name" value="PYP-like sensor domain (PAS domain)"/>
    <property type="match status" value="1"/>
</dbReference>
<dbReference type="Gene3D" id="3.40.50.300">
    <property type="entry name" value="P-loop containing nucleotide triphosphate hydrolases"/>
    <property type="match status" value="1"/>
</dbReference>
<feature type="domain" description="PAS" evidence="7">
    <location>
        <begin position="126"/>
        <end position="179"/>
    </location>
</feature>
<dbReference type="CDD" id="cd00009">
    <property type="entry name" value="AAA"/>
    <property type="match status" value="1"/>
</dbReference>
<dbReference type="InterPro" id="IPR025943">
    <property type="entry name" value="Sigma_54_int_dom_ATP-bd_2"/>
</dbReference>
<organism evidence="8 9">
    <name type="scientific">Sporolactobacillus putidus</name>
    <dbReference type="NCBI Taxonomy" id="492735"/>
    <lineage>
        <taxon>Bacteria</taxon>
        <taxon>Bacillati</taxon>
        <taxon>Bacillota</taxon>
        <taxon>Bacilli</taxon>
        <taxon>Bacillales</taxon>
        <taxon>Sporolactobacillaceae</taxon>
        <taxon>Sporolactobacillus</taxon>
    </lineage>
</organism>
<dbReference type="SUPFAM" id="SSF52540">
    <property type="entry name" value="P-loop containing nucleoside triphosphate hydrolases"/>
    <property type="match status" value="1"/>
</dbReference>
<dbReference type="InterPro" id="IPR027417">
    <property type="entry name" value="P-loop_NTPase"/>
</dbReference>
<keyword evidence="1" id="KW-0547">Nucleotide-binding</keyword>
<proteinExistence type="predicted"/>
<evidence type="ECO:0000259" key="7">
    <source>
        <dbReference type="PROSITE" id="PS50112"/>
    </source>
</evidence>
<keyword evidence="5" id="KW-0804">Transcription</keyword>
<dbReference type="EMBL" id="BMOK01000008">
    <property type="protein sequence ID" value="GGL56640.1"/>
    <property type="molecule type" value="Genomic_DNA"/>
</dbReference>
<dbReference type="GO" id="GO:0043565">
    <property type="term" value="F:sequence-specific DNA binding"/>
    <property type="evidence" value="ECO:0007669"/>
    <property type="project" value="InterPro"/>
</dbReference>
<keyword evidence="9" id="KW-1185">Reference proteome</keyword>
<keyword evidence="4" id="KW-0238">DNA-binding</keyword>
<evidence type="ECO:0000256" key="5">
    <source>
        <dbReference type="ARBA" id="ARBA00023163"/>
    </source>
</evidence>
<dbReference type="InterPro" id="IPR002197">
    <property type="entry name" value="HTH_Fis"/>
</dbReference>
<dbReference type="Gene3D" id="3.30.450.20">
    <property type="entry name" value="PAS domain"/>
    <property type="match status" value="1"/>
</dbReference>
<gene>
    <name evidence="8" type="ORF">GCM10007968_20790</name>
</gene>
<dbReference type="Pfam" id="PF02954">
    <property type="entry name" value="HTH_8"/>
    <property type="match status" value="1"/>
</dbReference>
<evidence type="ECO:0000313" key="9">
    <source>
        <dbReference type="Proteomes" id="UP000654670"/>
    </source>
</evidence>
<dbReference type="PRINTS" id="PR01590">
    <property type="entry name" value="HTHFIS"/>
</dbReference>
<reference evidence="8" key="1">
    <citation type="journal article" date="2014" name="Int. J. Syst. Evol. Microbiol.">
        <title>Complete genome sequence of Corynebacterium casei LMG S-19264T (=DSM 44701T), isolated from a smear-ripened cheese.</title>
        <authorList>
            <consortium name="US DOE Joint Genome Institute (JGI-PGF)"/>
            <person name="Walter F."/>
            <person name="Albersmeier A."/>
            <person name="Kalinowski J."/>
            <person name="Ruckert C."/>
        </authorList>
    </citation>
    <scope>NUCLEOTIDE SEQUENCE</scope>
    <source>
        <strain evidence="8">JCM 15325</strain>
    </source>
</reference>
<evidence type="ECO:0000256" key="3">
    <source>
        <dbReference type="ARBA" id="ARBA00023015"/>
    </source>
</evidence>
<dbReference type="SMART" id="SM00382">
    <property type="entry name" value="AAA"/>
    <property type="match status" value="1"/>
</dbReference>
<dbReference type="Pfam" id="PF00158">
    <property type="entry name" value="Sigma54_activat"/>
    <property type="match status" value="1"/>
</dbReference>
<accession>A0A917S6C7</accession>
<dbReference type="GO" id="GO:0005524">
    <property type="term" value="F:ATP binding"/>
    <property type="evidence" value="ECO:0007669"/>
    <property type="project" value="UniProtKB-KW"/>
</dbReference>
<dbReference type="AlphaFoldDB" id="A0A917S6C7"/>
<protein>
    <submittedName>
        <fullName evidence="8">Sigma-54-dependent Fis family transcriptional regulator</fullName>
    </submittedName>
</protein>
<dbReference type="Gene3D" id="1.10.8.60">
    <property type="match status" value="1"/>
</dbReference>
<dbReference type="InterPro" id="IPR003593">
    <property type="entry name" value="AAA+_ATPase"/>
</dbReference>
<evidence type="ECO:0000256" key="2">
    <source>
        <dbReference type="ARBA" id="ARBA00022840"/>
    </source>
</evidence>
<dbReference type="InterPro" id="IPR035965">
    <property type="entry name" value="PAS-like_dom_sf"/>
</dbReference>
<keyword evidence="2" id="KW-0067">ATP-binding</keyword>
<dbReference type="InterPro" id="IPR058031">
    <property type="entry name" value="AAA_lid_NorR"/>
</dbReference>
<dbReference type="PANTHER" id="PTHR32071:SF57">
    <property type="entry name" value="C4-DICARBOXYLATE TRANSPORT TRANSCRIPTIONAL REGULATORY PROTEIN DCTD"/>
    <property type="match status" value="1"/>
</dbReference>
<dbReference type="GO" id="GO:0006355">
    <property type="term" value="P:regulation of DNA-templated transcription"/>
    <property type="evidence" value="ECO:0007669"/>
    <property type="project" value="InterPro"/>
</dbReference>
<dbReference type="PROSITE" id="PS00676">
    <property type="entry name" value="SIGMA54_INTERACT_2"/>
    <property type="match status" value="1"/>
</dbReference>
<dbReference type="Pfam" id="PF25601">
    <property type="entry name" value="AAA_lid_14"/>
    <property type="match status" value="1"/>
</dbReference>
<evidence type="ECO:0000256" key="1">
    <source>
        <dbReference type="ARBA" id="ARBA00022741"/>
    </source>
</evidence>
<comment type="caution">
    <text evidence="8">The sequence shown here is derived from an EMBL/GenBank/DDBJ whole genome shotgun (WGS) entry which is preliminary data.</text>
</comment>
<dbReference type="CDD" id="cd00130">
    <property type="entry name" value="PAS"/>
    <property type="match status" value="1"/>
</dbReference>
<dbReference type="RefSeq" id="WP_188803074.1">
    <property type="nucleotide sequence ID" value="NZ_BMOK01000008.1"/>
</dbReference>
<sequence length="580" mass="65370">MKHLLPDLKELLHTDFVVTSEKQWNMLSFDDSINLVVVQKPLQLIALSAGSYAIVNKYHIPLDEMTINNAAFIHSDDSWDVIEKKSGQYDYLVVKDKVVTGYIKSNELIPRILQAYTYLKAYDDTILETTDSTISVIDQQMNTVVWTSGAERLYSIKKEDILGKPMTDFFPESRLDNLRTLNTGKGFYHKEHQPREDLLVLINSNPVVVNGEIIGAVSCEKDVTFQAHLNQKLNNAKETIQHLQQRVSLMDHSADPFRFIKGSSRAIQNTMDKVRQIGATQAKVLLLGESGVGKELFAKAIYEMRTSGSAPFVPINCGAIPAALFESELFGYEKGAFSGANPHGNKGKFELANGGTLFLDEIAELPLEMQVKLLRVLQEGTFYSVGGTKLKTVNCSIIAATNKNLKELVSQGKFREDLYYRLNIITITIPPLRERIEDTIELSHQFLYEFAEKYNRSCQGIPKEIMMALIDYHWPGNVRELRNVIERLIVFSKNGHLNVGDLPAALQESERNPKKTNTLLQKMTDQAQPAVSLDDAIRECQQKTIKQALEQTNENKNKAAELLGISRTTLYNKMHQLGIS</sequence>
<dbReference type="InterPro" id="IPR002078">
    <property type="entry name" value="Sigma_54_int"/>
</dbReference>
<dbReference type="PROSITE" id="PS50045">
    <property type="entry name" value="SIGMA54_INTERACT_4"/>
    <property type="match status" value="1"/>
</dbReference>
<evidence type="ECO:0000313" key="8">
    <source>
        <dbReference type="EMBL" id="GGL56640.1"/>
    </source>
</evidence>
<evidence type="ECO:0000256" key="4">
    <source>
        <dbReference type="ARBA" id="ARBA00023125"/>
    </source>
</evidence>
<feature type="domain" description="Sigma-54 factor interaction" evidence="6">
    <location>
        <begin position="260"/>
        <end position="490"/>
    </location>
</feature>
<evidence type="ECO:0000259" key="6">
    <source>
        <dbReference type="PROSITE" id="PS50045"/>
    </source>
</evidence>
<dbReference type="InterPro" id="IPR000014">
    <property type="entry name" value="PAS"/>
</dbReference>
<dbReference type="PROSITE" id="PS00688">
    <property type="entry name" value="SIGMA54_INTERACT_3"/>
    <property type="match status" value="1"/>
</dbReference>
<dbReference type="PANTHER" id="PTHR32071">
    <property type="entry name" value="TRANSCRIPTIONAL REGULATORY PROTEIN"/>
    <property type="match status" value="1"/>
</dbReference>
<dbReference type="FunFam" id="3.40.50.300:FF:000006">
    <property type="entry name" value="DNA-binding transcriptional regulator NtrC"/>
    <property type="match status" value="1"/>
</dbReference>
<keyword evidence="3" id="KW-0805">Transcription regulation</keyword>